<feature type="domain" description="NIPSNAP" evidence="2">
    <location>
        <begin position="17"/>
        <end position="110"/>
    </location>
</feature>
<evidence type="ECO:0000313" key="4">
    <source>
        <dbReference type="Proteomes" id="UP000246121"/>
    </source>
</evidence>
<name>A0A2V2V8R1_TRYCR</name>
<dbReference type="VEuPathDB" id="TriTrypDB:C3747_76g208"/>
<comment type="caution">
    <text evidence="3">The sequence shown here is derived from an EMBL/GenBank/DDBJ whole genome shotgun (WGS) entry which is preliminary data.</text>
</comment>
<comment type="similarity">
    <text evidence="1">Belongs to the NipSnap family.</text>
</comment>
<dbReference type="GO" id="GO:0000423">
    <property type="term" value="P:mitophagy"/>
    <property type="evidence" value="ECO:0007669"/>
    <property type="project" value="UniProtKB-ARBA"/>
</dbReference>
<organism evidence="3 4">
    <name type="scientific">Trypanosoma cruzi</name>
    <dbReference type="NCBI Taxonomy" id="5693"/>
    <lineage>
        <taxon>Eukaryota</taxon>
        <taxon>Discoba</taxon>
        <taxon>Euglenozoa</taxon>
        <taxon>Kinetoplastea</taxon>
        <taxon>Metakinetoplastina</taxon>
        <taxon>Trypanosomatida</taxon>
        <taxon>Trypanosomatidae</taxon>
        <taxon>Trypanosoma</taxon>
        <taxon>Schizotrypanum</taxon>
    </lineage>
</organism>
<dbReference type="PANTHER" id="PTHR21017:SF17">
    <property type="entry name" value="PROTEIN NIPSNAP"/>
    <property type="match status" value="1"/>
</dbReference>
<evidence type="ECO:0000256" key="1">
    <source>
        <dbReference type="ARBA" id="ARBA00005291"/>
    </source>
</evidence>
<reference evidence="3 4" key="1">
    <citation type="journal article" date="2018" name="Microb. Genom.">
        <title>Expanding an expanded genome: long-read sequencing of Trypanosoma cruzi.</title>
        <authorList>
            <person name="Berna L."/>
            <person name="Rodriguez M."/>
            <person name="Chiribao M.L."/>
            <person name="Parodi-Talice A."/>
            <person name="Pita S."/>
            <person name="Rijo G."/>
            <person name="Alvarez-Valin F."/>
            <person name="Robello C."/>
        </authorList>
    </citation>
    <scope>NUCLEOTIDE SEQUENCE [LARGE SCALE GENOMIC DNA]</scope>
    <source>
        <strain evidence="3 4">Dm28c</strain>
    </source>
</reference>
<dbReference type="VEuPathDB" id="TriTrypDB:TcCLB.506337.50"/>
<gene>
    <name evidence="3" type="ORF">C4B63_40g19</name>
</gene>
<evidence type="ECO:0000259" key="2">
    <source>
        <dbReference type="Pfam" id="PF07978"/>
    </source>
</evidence>
<protein>
    <recommendedName>
        <fullName evidence="2">NIPSNAP domain-containing protein</fullName>
    </recommendedName>
</protein>
<sequence length="198" mass="23324">MLQRSFSLLSMAKQKVYELRVYDIIPNKYDTFYRMSMELLQLRTAVSRCQGYWVVQIGGLNQMVHLWEYDSLQHRYQIRNKIDRDTDWTRRYTYPRQECLSSQTNMLMRMTYREGNVSTNSFKYMMKITPEKELVLTTPGVTLAASYLVTIGEHEGKYFHLLKGMMLDDLLQVESIPGSVSKIMGPARWSSSIGCIWR</sequence>
<dbReference type="VEuPathDB" id="TriTrypDB:TcCLB.510717.40"/>
<dbReference type="GO" id="GO:0005739">
    <property type="term" value="C:mitochondrion"/>
    <property type="evidence" value="ECO:0007669"/>
    <property type="project" value="TreeGrafter"/>
</dbReference>
<dbReference type="Pfam" id="PF07978">
    <property type="entry name" value="NIPSNAP"/>
    <property type="match status" value="1"/>
</dbReference>
<dbReference type="VEuPathDB" id="TriTrypDB:C4B63_40g19"/>
<dbReference type="PANTHER" id="PTHR21017">
    <property type="entry name" value="NIPSNAP-RELATED"/>
    <property type="match status" value="1"/>
</dbReference>
<dbReference type="VEuPathDB" id="TriTrypDB:TcG_03234"/>
<dbReference type="VEuPathDB" id="TriTrypDB:TcBrA4_0025050"/>
<dbReference type="VEuPathDB" id="TriTrypDB:TcCL_NonESM13477"/>
<dbReference type="EMBL" id="PRFA01000040">
    <property type="protein sequence ID" value="PWU91982.1"/>
    <property type="molecule type" value="Genomic_DNA"/>
</dbReference>
<proteinExistence type="inferred from homology"/>
<dbReference type="InterPro" id="IPR012577">
    <property type="entry name" value="NIPSNAP"/>
</dbReference>
<accession>A0A2V2V8R1</accession>
<evidence type="ECO:0000313" key="3">
    <source>
        <dbReference type="EMBL" id="PWU91982.1"/>
    </source>
</evidence>
<dbReference type="Gene3D" id="3.30.70.100">
    <property type="match status" value="1"/>
</dbReference>
<dbReference type="InterPro" id="IPR011008">
    <property type="entry name" value="Dimeric_a/b-barrel"/>
</dbReference>
<dbReference type="SUPFAM" id="SSF54909">
    <property type="entry name" value="Dimeric alpha+beta barrel"/>
    <property type="match status" value="1"/>
</dbReference>
<dbReference type="Proteomes" id="UP000246121">
    <property type="component" value="Unassembled WGS sequence"/>
</dbReference>
<dbReference type="AlphaFoldDB" id="A0A2V2V8R1"/>
<dbReference type="InterPro" id="IPR051557">
    <property type="entry name" value="NipSnap_domain"/>
</dbReference>
<dbReference type="VEuPathDB" id="TriTrypDB:BCY84_11808"/>